<gene>
    <name evidence="2" type="ORF">COV07_04280</name>
</gene>
<proteinExistence type="predicted"/>
<accession>A0A2H0RIG3</accession>
<keyword evidence="1" id="KW-1133">Transmembrane helix</keyword>
<evidence type="ECO:0000256" key="1">
    <source>
        <dbReference type="SAM" id="Phobius"/>
    </source>
</evidence>
<dbReference type="EMBL" id="PCYL01000046">
    <property type="protein sequence ID" value="PIR46329.1"/>
    <property type="molecule type" value="Genomic_DNA"/>
</dbReference>
<feature type="transmembrane region" description="Helical" evidence="1">
    <location>
        <begin position="27"/>
        <end position="46"/>
    </location>
</feature>
<comment type="caution">
    <text evidence="2">The sequence shown here is derived from an EMBL/GenBank/DDBJ whole genome shotgun (WGS) entry which is preliminary data.</text>
</comment>
<keyword evidence="1" id="KW-0472">Membrane</keyword>
<protein>
    <submittedName>
        <fullName evidence="2">Uncharacterized protein</fullName>
    </submittedName>
</protein>
<organism evidence="2 3">
    <name type="scientific">Candidatus Vogelbacteria bacterium CG10_big_fil_rev_8_21_14_0_10_45_14</name>
    <dbReference type="NCBI Taxonomy" id="1975042"/>
    <lineage>
        <taxon>Bacteria</taxon>
        <taxon>Candidatus Vogeliibacteriota</taxon>
    </lineage>
</organism>
<dbReference type="AlphaFoldDB" id="A0A2H0RIG3"/>
<keyword evidence="1" id="KW-0812">Transmembrane</keyword>
<evidence type="ECO:0000313" key="3">
    <source>
        <dbReference type="Proteomes" id="UP000230833"/>
    </source>
</evidence>
<name>A0A2H0RIG3_9BACT</name>
<sequence length="83" mass="9126">MKTIAPTVGLGFLFWVVYIFVNRTDMVVLIFLPAFYALGMYVYGISQENEDPVLYKGCVVASLLFMVSLIALVGLVIVSGIKS</sequence>
<feature type="transmembrane region" description="Helical" evidence="1">
    <location>
        <begin position="5"/>
        <end position="21"/>
    </location>
</feature>
<dbReference type="Proteomes" id="UP000230833">
    <property type="component" value="Unassembled WGS sequence"/>
</dbReference>
<reference evidence="2 3" key="1">
    <citation type="submission" date="2017-09" db="EMBL/GenBank/DDBJ databases">
        <title>Depth-based differentiation of microbial function through sediment-hosted aquifers and enrichment of novel symbionts in the deep terrestrial subsurface.</title>
        <authorList>
            <person name="Probst A.J."/>
            <person name="Ladd B."/>
            <person name="Jarett J.K."/>
            <person name="Geller-Mcgrath D.E."/>
            <person name="Sieber C.M."/>
            <person name="Emerson J.B."/>
            <person name="Anantharaman K."/>
            <person name="Thomas B.C."/>
            <person name="Malmstrom R."/>
            <person name="Stieglmeier M."/>
            <person name="Klingl A."/>
            <person name="Woyke T."/>
            <person name="Ryan C.M."/>
            <person name="Banfield J.F."/>
        </authorList>
    </citation>
    <scope>NUCLEOTIDE SEQUENCE [LARGE SCALE GENOMIC DNA]</scope>
    <source>
        <strain evidence="2">CG10_big_fil_rev_8_21_14_0_10_45_14</strain>
    </source>
</reference>
<evidence type="ECO:0000313" key="2">
    <source>
        <dbReference type="EMBL" id="PIR46329.1"/>
    </source>
</evidence>
<feature type="transmembrane region" description="Helical" evidence="1">
    <location>
        <begin position="58"/>
        <end position="81"/>
    </location>
</feature>